<keyword evidence="4" id="KW-1185">Reference proteome</keyword>
<gene>
    <name evidence="3" type="ORF">CLV85_1190</name>
</gene>
<dbReference type="PANTHER" id="PTHR48081:SF6">
    <property type="entry name" value="PEPTIDASE S9 PROLYL OLIGOPEPTIDASE CATALYTIC DOMAIN-CONTAINING PROTEIN"/>
    <property type="match status" value="1"/>
</dbReference>
<sequence>MSRTAERRPWIRRRSSTIGLSALALGLIATLVWTLSPWPATLLIRALFDKDAVSTIEEMERHATDVPLTESLDEQYGDSATTNSLDVYSPAGSSGPLTTVVWTHGGAWISGDKSNVTPYARNLAAEGFTVVALNYTVSPEATYPTALNEINDALAYLIEHADRLRIDPDNIVFAGDSAGAQLSAQLATVVTNPAYAATVGITPALSTDQLKGVILNCGIYDVSGIPNAPGLGGWGFRVALWGYIGVKDWSNTPGGEQMSVLDDVTAAFPRTWISGGNADPLTASQSEPFAAQLAELGVDTTPLFYPEDHTEQLPHEYQFHLDFEDARAAFDSTVTFLNSIDE</sequence>
<dbReference type="InterPro" id="IPR049492">
    <property type="entry name" value="BD-FAE-like_dom"/>
</dbReference>
<organism evidence="3 4">
    <name type="scientific">Salinibacterium amurskyense</name>
    <dbReference type="NCBI Taxonomy" id="205941"/>
    <lineage>
        <taxon>Bacteria</taxon>
        <taxon>Bacillati</taxon>
        <taxon>Actinomycetota</taxon>
        <taxon>Actinomycetes</taxon>
        <taxon>Micrococcales</taxon>
        <taxon>Microbacteriaceae</taxon>
        <taxon>Salinibacterium</taxon>
    </lineage>
</organism>
<name>A0A2M9D8E8_9MICO</name>
<accession>A0A2M9D8E8</accession>
<evidence type="ECO:0000259" key="2">
    <source>
        <dbReference type="Pfam" id="PF20434"/>
    </source>
</evidence>
<dbReference type="InterPro" id="IPR050300">
    <property type="entry name" value="GDXG_lipolytic_enzyme"/>
</dbReference>
<dbReference type="GO" id="GO:0016787">
    <property type="term" value="F:hydrolase activity"/>
    <property type="evidence" value="ECO:0007669"/>
    <property type="project" value="UniProtKB-KW"/>
</dbReference>
<dbReference type="SUPFAM" id="SSF53474">
    <property type="entry name" value="alpha/beta-Hydrolases"/>
    <property type="match status" value="1"/>
</dbReference>
<comment type="caution">
    <text evidence="3">The sequence shown here is derived from an EMBL/GenBank/DDBJ whole genome shotgun (WGS) entry which is preliminary data.</text>
</comment>
<dbReference type="Pfam" id="PF20434">
    <property type="entry name" value="BD-FAE"/>
    <property type="match status" value="1"/>
</dbReference>
<evidence type="ECO:0000313" key="3">
    <source>
        <dbReference type="EMBL" id="PJJ82004.1"/>
    </source>
</evidence>
<dbReference type="RefSeq" id="WP_100388639.1">
    <property type="nucleotide sequence ID" value="NZ_BMZU01000001.1"/>
</dbReference>
<keyword evidence="1" id="KW-0378">Hydrolase</keyword>
<dbReference type="Proteomes" id="UP000231742">
    <property type="component" value="Unassembled WGS sequence"/>
</dbReference>
<dbReference type="InterPro" id="IPR029058">
    <property type="entry name" value="AB_hydrolase_fold"/>
</dbReference>
<dbReference type="OrthoDB" id="9803828at2"/>
<evidence type="ECO:0000313" key="4">
    <source>
        <dbReference type="Proteomes" id="UP000231742"/>
    </source>
</evidence>
<dbReference type="Gene3D" id="3.40.50.1820">
    <property type="entry name" value="alpha/beta hydrolase"/>
    <property type="match status" value="1"/>
</dbReference>
<protein>
    <submittedName>
        <fullName evidence="3">Acetyl esterase/lipase</fullName>
    </submittedName>
</protein>
<dbReference type="AlphaFoldDB" id="A0A2M9D8E8"/>
<dbReference type="EMBL" id="PGFH01000001">
    <property type="protein sequence ID" value="PJJ82004.1"/>
    <property type="molecule type" value="Genomic_DNA"/>
</dbReference>
<dbReference type="PANTHER" id="PTHR48081">
    <property type="entry name" value="AB HYDROLASE SUPERFAMILY PROTEIN C4A8.06C"/>
    <property type="match status" value="1"/>
</dbReference>
<evidence type="ECO:0000256" key="1">
    <source>
        <dbReference type="ARBA" id="ARBA00022801"/>
    </source>
</evidence>
<proteinExistence type="predicted"/>
<feature type="domain" description="BD-FAE-like" evidence="2">
    <location>
        <begin position="85"/>
        <end position="292"/>
    </location>
</feature>
<reference evidence="3 4" key="1">
    <citation type="submission" date="2017-11" db="EMBL/GenBank/DDBJ databases">
        <title>Genomic Encyclopedia of Archaeal and Bacterial Type Strains, Phase II (KMG-II): From Individual Species to Whole Genera.</title>
        <authorList>
            <person name="Goeker M."/>
        </authorList>
    </citation>
    <scope>NUCLEOTIDE SEQUENCE [LARGE SCALE GENOMIC DNA]</scope>
    <source>
        <strain evidence="3 4">DSM 16400</strain>
    </source>
</reference>